<evidence type="ECO:0000313" key="5">
    <source>
        <dbReference type="Proteomes" id="UP000006813"/>
    </source>
</evidence>
<dbReference type="InParanoid" id="G5BSG2"/>
<dbReference type="PANTHER" id="PTHR23428">
    <property type="entry name" value="HISTONE H2B"/>
    <property type="match status" value="1"/>
</dbReference>
<dbReference type="Pfam" id="PF00125">
    <property type="entry name" value="Histone"/>
    <property type="match status" value="1"/>
</dbReference>
<dbReference type="Proteomes" id="UP000006813">
    <property type="component" value="Unassembled WGS sequence"/>
</dbReference>
<dbReference type="GO" id="GO:0003677">
    <property type="term" value="F:DNA binding"/>
    <property type="evidence" value="ECO:0007669"/>
    <property type="project" value="InterPro"/>
</dbReference>
<dbReference type="Gene3D" id="1.10.20.10">
    <property type="entry name" value="Histone, subunit A"/>
    <property type="match status" value="1"/>
</dbReference>
<feature type="region of interest" description="Disordered" evidence="2">
    <location>
        <begin position="1"/>
        <end position="29"/>
    </location>
</feature>
<feature type="region of interest" description="Disordered" evidence="2">
    <location>
        <begin position="119"/>
        <end position="157"/>
    </location>
</feature>
<comment type="similarity">
    <text evidence="1">Belongs to the histone H2B family.</text>
</comment>
<reference evidence="4 5" key="1">
    <citation type="journal article" date="2011" name="Nature">
        <title>Genome sequencing reveals insights into physiology and longevity of the naked mole rat.</title>
        <authorList>
            <person name="Kim E.B."/>
            <person name="Fang X."/>
            <person name="Fushan A.A."/>
            <person name="Huang Z."/>
            <person name="Lobanov A.V."/>
            <person name="Han L."/>
            <person name="Marino S.M."/>
            <person name="Sun X."/>
            <person name="Turanov A.A."/>
            <person name="Yang P."/>
            <person name="Yim S.H."/>
            <person name="Zhao X."/>
            <person name="Kasaikina M.V."/>
            <person name="Stoletzki N."/>
            <person name="Peng C."/>
            <person name="Polak P."/>
            <person name="Xiong Z."/>
            <person name="Kiezun A."/>
            <person name="Zhu Y."/>
            <person name="Chen Y."/>
            <person name="Kryukov G.V."/>
            <person name="Zhang Q."/>
            <person name="Peshkin L."/>
            <person name="Yang L."/>
            <person name="Bronson R.T."/>
            <person name="Buffenstein R."/>
            <person name="Wang B."/>
            <person name="Han C."/>
            <person name="Li Q."/>
            <person name="Chen L."/>
            <person name="Zhao W."/>
            <person name="Sunyaev S.R."/>
            <person name="Park T.J."/>
            <person name="Zhang G."/>
            <person name="Wang J."/>
            <person name="Gladyshev V.N."/>
        </authorList>
    </citation>
    <scope>NUCLEOTIDE SEQUENCE [LARGE SCALE GENOMIC DNA]</scope>
</reference>
<dbReference type="SMART" id="SM00427">
    <property type="entry name" value="H2B"/>
    <property type="match status" value="1"/>
</dbReference>
<dbReference type="PRINTS" id="PR00621">
    <property type="entry name" value="HISTONEH2B"/>
</dbReference>
<evidence type="ECO:0000256" key="2">
    <source>
        <dbReference type="SAM" id="MobiDB-lite"/>
    </source>
</evidence>
<dbReference type="SUPFAM" id="SSF47113">
    <property type="entry name" value="Histone-fold"/>
    <property type="match status" value="1"/>
</dbReference>
<dbReference type="AlphaFoldDB" id="G5BSG2"/>
<evidence type="ECO:0000313" key="4">
    <source>
        <dbReference type="EMBL" id="EHB12223.1"/>
    </source>
</evidence>
<proteinExistence type="inferred from homology"/>
<evidence type="ECO:0000256" key="1">
    <source>
        <dbReference type="ARBA" id="ARBA00006846"/>
    </source>
</evidence>
<dbReference type="GO" id="GO:0030527">
    <property type="term" value="F:structural constituent of chromatin"/>
    <property type="evidence" value="ECO:0007669"/>
    <property type="project" value="InterPro"/>
</dbReference>
<dbReference type="InterPro" id="IPR009072">
    <property type="entry name" value="Histone-fold"/>
</dbReference>
<evidence type="ECO:0000259" key="3">
    <source>
        <dbReference type="Pfam" id="PF00125"/>
    </source>
</evidence>
<feature type="compositionally biased region" description="Gly residues" evidence="2">
    <location>
        <begin position="122"/>
        <end position="131"/>
    </location>
</feature>
<name>G5BSG2_HETGA</name>
<dbReference type="GO" id="GO:0046982">
    <property type="term" value="F:protein heterodimerization activity"/>
    <property type="evidence" value="ECO:0007669"/>
    <property type="project" value="InterPro"/>
</dbReference>
<dbReference type="EMBL" id="JH171635">
    <property type="protein sequence ID" value="EHB12223.1"/>
    <property type="molecule type" value="Genomic_DNA"/>
</dbReference>
<organism evidence="4 5">
    <name type="scientific">Heterocephalus glaber</name>
    <name type="common">Naked mole rat</name>
    <dbReference type="NCBI Taxonomy" id="10181"/>
    <lineage>
        <taxon>Eukaryota</taxon>
        <taxon>Metazoa</taxon>
        <taxon>Chordata</taxon>
        <taxon>Craniata</taxon>
        <taxon>Vertebrata</taxon>
        <taxon>Euteleostomi</taxon>
        <taxon>Mammalia</taxon>
        <taxon>Eutheria</taxon>
        <taxon>Euarchontoglires</taxon>
        <taxon>Glires</taxon>
        <taxon>Rodentia</taxon>
        <taxon>Hystricomorpha</taxon>
        <taxon>Bathyergidae</taxon>
        <taxon>Heterocephalus</taxon>
    </lineage>
</organism>
<feature type="compositionally biased region" description="Basic and acidic residues" evidence="2">
    <location>
        <begin position="13"/>
        <end position="29"/>
    </location>
</feature>
<accession>G5BSG2</accession>
<dbReference type="STRING" id="10181.G5BSG2"/>
<sequence>MLELSKSAPAAKKGSEKAVTKAQKTDGKESYSVDVYKVLKQVHPHTGIPSKAMGIMNSFVNDIFERALARCSSGANPEERGHAGQGPVQPLGAVAGLPVTANTVDQLVSSCAVSTIRERRGGISGSGGCGEGTNLEQKAKANPNRRSAQACVSSLSS</sequence>
<dbReference type="GO" id="GO:0000786">
    <property type="term" value="C:nucleosome"/>
    <property type="evidence" value="ECO:0007669"/>
    <property type="project" value="InterPro"/>
</dbReference>
<feature type="domain" description="Core Histone H2A/H2B/H3" evidence="3">
    <location>
        <begin position="16"/>
        <end position="73"/>
    </location>
</feature>
<dbReference type="InterPro" id="IPR000558">
    <property type="entry name" value="Histone_H2B"/>
</dbReference>
<dbReference type="InterPro" id="IPR007125">
    <property type="entry name" value="H2A/H2B/H3"/>
</dbReference>
<protein>
    <submittedName>
        <fullName evidence="4">Histone H2B type 1-L</fullName>
    </submittedName>
</protein>
<feature type="compositionally biased region" description="Polar residues" evidence="2">
    <location>
        <begin position="144"/>
        <end position="157"/>
    </location>
</feature>
<gene>
    <name evidence="4" type="ORF">GW7_10013</name>
</gene>